<proteinExistence type="predicted"/>
<evidence type="ECO:0000313" key="5">
    <source>
        <dbReference type="EMBL" id="CAF4154138.1"/>
    </source>
</evidence>
<dbReference type="AlphaFoldDB" id="A0A814WH41"/>
<dbReference type="Proteomes" id="UP000681722">
    <property type="component" value="Unassembled WGS sequence"/>
</dbReference>
<dbReference type="EMBL" id="CAJOBA010043749">
    <property type="protein sequence ID" value="CAF4154138.1"/>
    <property type="molecule type" value="Genomic_DNA"/>
</dbReference>
<evidence type="ECO:0000313" key="6">
    <source>
        <dbReference type="Proteomes" id="UP000663829"/>
    </source>
</evidence>
<dbReference type="EMBL" id="CAJNOK010022120">
    <property type="protein sequence ID" value="CAF1343093.1"/>
    <property type="molecule type" value="Genomic_DNA"/>
</dbReference>
<accession>A0A814WH41</accession>
<name>A0A814WH41_9BILA</name>
<protein>
    <submittedName>
        <fullName evidence="2">Uncharacterized protein</fullName>
    </submittedName>
</protein>
<gene>
    <name evidence="2" type="ORF">GPM918_LOCUS23777</name>
    <name evidence="3" type="ORF">OVA965_LOCUS30436</name>
    <name evidence="4" type="ORF">SRO942_LOCUS23776</name>
    <name evidence="5" type="ORF">TMI583_LOCUS31237</name>
</gene>
<dbReference type="EMBL" id="CAJNOQ010008621">
    <property type="protein sequence ID" value="CAF1202186.1"/>
    <property type="molecule type" value="Genomic_DNA"/>
</dbReference>
<dbReference type="Proteomes" id="UP000677228">
    <property type="component" value="Unassembled WGS sequence"/>
</dbReference>
<evidence type="ECO:0000313" key="2">
    <source>
        <dbReference type="EMBL" id="CAF1202186.1"/>
    </source>
</evidence>
<evidence type="ECO:0000313" key="3">
    <source>
        <dbReference type="EMBL" id="CAF1343093.1"/>
    </source>
</evidence>
<organism evidence="2 6">
    <name type="scientific">Didymodactylos carnosus</name>
    <dbReference type="NCBI Taxonomy" id="1234261"/>
    <lineage>
        <taxon>Eukaryota</taxon>
        <taxon>Metazoa</taxon>
        <taxon>Spiralia</taxon>
        <taxon>Gnathifera</taxon>
        <taxon>Rotifera</taxon>
        <taxon>Eurotatoria</taxon>
        <taxon>Bdelloidea</taxon>
        <taxon>Philodinida</taxon>
        <taxon>Philodinidae</taxon>
        <taxon>Didymodactylos</taxon>
    </lineage>
</organism>
<sequence length="68" mass="7300">MDAVKAGFEKAKEVVAGKCAEEHAEKANDPRLPAHERVEHALEAGKAQVKEEKHAAKSDSHAIDGKLS</sequence>
<comment type="caution">
    <text evidence="2">The sequence shown here is derived from an EMBL/GenBank/DDBJ whole genome shotgun (WGS) entry which is preliminary data.</text>
</comment>
<dbReference type="EMBL" id="CAJOBC010008621">
    <property type="protein sequence ID" value="CAF3966579.1"/>
    <property type="molecule type" value="Genomic_DNA"/>
</dbReference>
<reference evidence="2" key="1">
    <citation type="submission" date="2021-02" db="EMBL/GenBank/DDBJ databases">
        <authorList>
            <person name="Nowell W R."/>
        </authorList>
    </citation>
    <scope>NUCLEOTIDE SEQUENCE</scope>
</reference>
<feature type="region of interest" description="Disordered" evidence="1">
    <location>
        <begin position="42"/>
        <end position="68"/>
    </location>
</feature>
<dbReference type="Proteomes" id="UP000682733">
    <property type="component" value="Unassembled WGS sequence"/>
</dbReference>
<evidence type="ECO:0000313" key="4">
    <source>
        <dbReference type="EMBL" id="CAF3966579.1"/>
    </source>
</evidence>
<evidence type="ECO:0000256" key="1">
    <source>
        <dbReference type="SAM" id="MobiDB-lite"/>
    </source>
</evidence>
<dbReference type="Proteomes" id="UP000663829">
    <property type="component" value="Unassembled WGS sequence"/>
</dbReference>
<keyword evidence="6" id="KW-1185">Reference proteome</keyword>